<evidence type="ECO:0000256" key="1">
    <source>
        <dbReference type="ARBA" id="ARBA00009437"/>
    </source>
</evidence>
<dbReference type="SUPFAM" id="SSF53850">
    <property type="entry name" value="Periplasmic binding protein-like II"/>
    <property type="match status" value="1"/>
</dbReference>
<keyword evidence="2" id="KW-0805">Transcription regulation</keyword>
<keyword evidence="7" id="KW-1185">Reference proteome</keyword>
<comment type="similarity">
    <text evidence="1">Belongs to the LysR transcriptional regulatory family.</text>
</comment>
<organism evidence="6 7">
    <name type="scientific">Halalkalibacter alkalisediminis</name>
    <dbReference type="NCBI Taxonomy" id="935616"/>
    <lineage>
        <taxon>Bacteria</taxon>
        <taxon>Bacillati</taxon>
        <taxon>Bacillota</taxon>
        <taxon>Bacilli</taxon>
        <taxon>Bacillales</taxon>
        <taxon>Bacillaceae</taxon>
        <taxon>Halalkalibacter</taxon>
    </lineage>
</organism>
<dbReference type="Proteomes" id="UP001589833">
    <property type="component" value="Unassembled WGS sequence"/>
</dbReference>
<dbReference type="InterPro" id="IPR005119">
    <property type="entry name" value="LysR_subst-bd"/>
</dbReference>
<dbReference type="InterPro" id="IPR050950">
    <property type="entry name" value="HTH-type_LysR_regulators"/>
</dbReference>
<dbReference type="PRINTS" id="PR00039">
    <property type="entry name" value="HTHLYSR"/>
</dbReference>
<keyword evidence="4" id="KW-0804">Transcription</keyword>
<keyword evidence="3" id="KW-0238">DNA-binding</keyword>
<gene>
    <name evidence="6" type="ORF">ACFFH4_16150</name>
</gene>
<dbReference type="Pfam" id="PF03466">
    <property type="entry name" value="LysR_substrate"/>
    <property type="match status" value="1"/>
</dbReference>
<dbReference type="InterPro" id="IPR000847">
    <property type="entry name" value="LysR_HTH_N"/>
</dbReference>
<dbReference type="Gene3D" id="1.10.10.10">
    <property type="entry name" value="Winged helix-like DNA-binding domain superfamily/Winged helix DNA-binding domain"/>
    <property type="match status" value="1"/>
</dbReference>
<evidence type="ECO:0000256" key="4">
    <source>
        <dbReference type="ARBA" id="ARBA00023163"/>
    </source>
</evidence>
<dbReference type="PANTHER" id="PTHR30419">
    <property type="entry name" value="HTH-TYPE TRANSCRIPTIONAL REGULATOR YBHD"/>
    <property type="match status" value="1"/>
</dbReference>
<feature type="domain" description="HTH lysR-type" evidence="5">
    <location>
        <begin position="22"/>
        <end position="79"/>
    </location>
</feature>
<dbReference type="PROSITE" id="PS50931">
    <property type="entry name" value="HTH_LYSR"/>
    <property type="match status" value="1"/>
</dbReference>
<evidence type="ECO:0000313" key="6">
    <source>
        <dbReference type="EMBL" id="MFC0560523.1"/>
    </source>
</evidence>
<dbReference type="Gene3D" id="3.40.190.290">
    <property type="match status" value="1"/>
</dbReference>
<proteinExistence type="inferred from homology"/>
<dbReference type="InterPro" id="IPR036390">
    <property type="entry name" value="WH_DNA-bd_sf"/>
</dbReference>
<evidence type="ECO:0000256" key="2">
    <source>
        <dbReference type="ARBA" id="ARBA00023015"/>
    </source>
</evidence>
<dbReference type="Pfam" id="PF00126">
    <property type="entry name" value="HTH_1"/>
    <property type="match status" value="1"/>
</dbReference>
<dbReference type="InterPro" id="IPR036388">
    <property type="entry name" value="WH-like_DNA-bd_sf"/>
</dbReference>
<sequence>MNNIKKVFLIYFKSMKVRSLGLDIRQLRYFITVVQEGQITIAAKKLNMAQPPLSQQLKNMETEIGSKLLVRNGRKLELTEAGEMLYQKGLTLLNDFDETISSVKETGEGLSGTLSIGCVMSCIHYLPERMNAFHKNYPNVRLKILAGDPYRLTEHVDERNIELAIVRSPLNTKNLEVIELDIDPFVFIAPANWEHLTDLSSITMNEICNLPLIALHRINGIGVYEIVLDEFNKHGLEPNYVCESPDATILLSLVKAGLGGVMLPKSVLFNFTHDHLKVLDIIDCTIKTTTAVIWQKDRYLSKAARHFIEFFSD</sequence>
<dbReference type="PANTHER" id="PTHR30419:SF28">
    <property type="entry name" value="HTH-TYPE TRANSCRIPTIONAL REGULATOR BSDA"/>
    <property type="match status" value="1"/>
</dbReference>
<comment type="caution">
    <text evidence="6">The sequence shown here is derived from an EMBL/GenBank/DDBJ whole genome shotgun (WGS) entry which is preliminary data.</text>
</comment>
<accession>A0ABV6NK54</accession>
<dbReference type="SUPFAM" id="SSF46785">
    <property type="entry name" value="Winged helix' DNA-binding domain"/>
    <property type="match status" value="1"/>
</dbReference>
<name>A0ABV6NK54_9BACI</name>
<protein>
    <submittedName>
        <fullName evidence="6">LysR family transcriptional regulator</fullName>
    </submittedName>
</protein>
<reference evidence="6 7" key="1">
    <citation type="submission" date="2024-09" db="EMBL/GenBank/DDBJ databases">
        <authorList>
            <person name="Sun Q."/>
            <person name="Mori K."/>
        </authorList>
    </citation>
    <scope>NUCLEOTIDE SEQUENCE [LARGE SCALE GENOMIC DNA]</scope>
    <source>
        <strain evidence="6 7">NCAIM B.02301</strain>
    </source>
</reference>
<evidence type="ECO:0000313" key="7">
    <source>
        <dbReference type="Proteomes" id="UP001589833"/>
    </source>
</evidence>
<evidence type="ECO:0000256" key="3">
    <source>
        <dbReference type="ARBA" id="ARBA00023125"/>
    </source>
</evidence>
<dbReference type="EMBL" id="JBHLTR010000030">
    <property type="protein sequence ID" value="MFC0560523.1"/>
    <property type="molecule type" value="Genomic_DNA"/>
</dbReference>
<dbReference type="CDD" id="cd05466">
    <property type="entry name" value="PBP2_LTTR_substrate"/>
    <property type="match status" value="1"/>
</dbReference>
<evidence type="ECO:0000259" key="5">
    <source>
        <dbReference type="PROSITE" id="PS50931"/>
    </source>
</evidence>